<dbReference type="AlphaFoldDB" id="A0A0C7K779"/>
<dbReference type="KEGG" id="kpx:PMK1_b00069"/>
<reference evidence="3 6" key="2">
    <citation type="submission" date="2019-07" db="EMBL/GenBank/DDBJ databases">
        <title>Genome sequence of OXA-232-producing Klebsiella pneumoniae ST23 from septicemic neonate.</title>
        <authorList>
            <person name="Mukherjee S."/>
            <person name="Naha S."/>
            <person name="Bhadury P."/>
            <person name="Basu S."/>
        </authorList>
    </citation>
    <scope>NUCLEOTIDE SEQUENCE [LARGE SCALE GENOMIC DNA]</scope>
    <source>
        <strain evidence="3 6">EN5275</strain>
    </source>
</reference>
<feature type="transmembrane region" description="Helical" evidence="2">
    <location>
        <begin position="38"/>
        <end position="58"/>
    </location>
</feature>
<dbReference type="Proteomes" id="UP000272440">
    <property type="component" value="Unassembled WGS sequence"/>
</dbReference>
<evidence type="ECO:0000256" key="1">
    <source>
        <dbReference type="ARBA" id="ARBA00023025"/>
    </source>
</evidence>
<protein>
    <recommendedName>
        <fullName evidence="7">Colicin E1 (Microcin) immunity protein</fullName>
    </recommendedName>
</protein>
<dbReference type="GeneID" id="39500048"/>
<dbReference type="Pfam" id="PF03526">
    <property type="entry name" value="Microcin"/>
    <property type="match status" value="1"/>
</dbReference>
<keyword evidence="2" id="KW-0472">Membrane</keyword>
<dbReference type="EMBL" id="RCZY01000001">
    <property type="protein sequence ID" value="RRE44415.1"/>
    <property type="molecule type" value="Genomic_DNA"/>
</dbReference>
<accession>A0A0C7K779</accession>
<evidence type="ECO:0000313" key="4">
    <source>
        <dbReference type="EMBL" id="RRE44415.1"/>
    </source>
</evidence>
<gene>
    <name evidence="4" type="ORF">EAO28_00640</name>
    <name evidence="3" type="ORF">FME62_19960</name>
</gene>
<evidence type="ECO:0008006" key="7">
    <source>
        <dbReference type="Google" id="ProtNLM"/>
    </source>
</evidence>
<comment type="caution">
    <text evidence="4">The sequence shown here is derived from an EMBL/GenBank/DDBJ whole genome shotgun (WGS) entry which is preliminary data.</text>
</comment>
<feature type="transmembrane region" description="Helical" evidence="2">
    <location>
        <begin position="86"/>
        <end position="111"/>
    </location>
</feature>
<keyword evidence="2" id="KW-0812">Transmembrane</keyword>
<sequence>MMTLKYYLRHCLWGWCGYGYLIYFIVRDMNDGLIFPAYAPYMPFVVTYLVLSAILYPFSYYTSEKLALKIMTKPFWDRHIGVNSGVYGMFIILWLFCLPLSVPLFLVYLCIRAKTRLSA</sequence>
<feature type="transmembrane region" description="Helical" evidence="2">
    <location>
        <begin position="6"/>
        <end position="26"/>
    </location>
</feature>
<name>A0A0C7K779_KLEPN</name>
<proteinExistence type="predicted"/>
<evidence type="ECO:0000256" key="2">
    <source>
        <dbReference type="SAM" id="Phobius"/>
    </source>
</evidence>
<dbReference type="GO" id="GO:0030153">
    <property type="term" value="P:bacteriocin immunity"/>
    <property type="evidence" value="ECO:0007669"/>
    <property type="project" value="UniProtKB-KW"/>
</dbReference>
<evidence type="ECO:0000313" key="5">
    <source>
        <dbReference type="Proteomes" id="UP000272440"/>
    </source>
</evidence>
<reference evidence="4 5" key="1">
    <citation type="journal article" date="2019" name="Antimicrob. Agents Chemother.">
        <title>Applying Rapid Whole Genome Sequencing to Predict Phenotypic Antimicrobial Susceptibility Testing Results Among Carbapenem-Resistant Klebsiella pneumoniae Clinical Isolates.</title>
        <authorList>
            <person name="Tamma P.D."/>
            <person name="Fan Y."/>
            <person name="Bergman Y."/>
            <person name="Pertea G."/>
            <person name="Kazmi A."/>
            <person name="Lewis S."/>
            <person name="Carroll K.C."/>
            <person name="Schatz M.C."/>
            <person name="Timp W."/>
            <person name="Simner P.J."/>
        </authorList>
    </citation>
    <scope>NUCLEOTIDE SEQUENCE [LARGE SCALE GENOMIC DNA]</scope>
    <source>
        <strain evidence="4 5">KLPN_33</strain>
    </source>
</reference>
<dbReference type="EMBL" id="VINI01000018">
    <property type="protein sequence ID" value="MSS33044.1"/>
    <property type="molecule type" value="Genomic_DNA"/>
</dbReference>
<dbReference type="Proteomes" id="UP000468995">
    <property type="component" value="Unassembled WGS sequence"/>
</dbReference>
<dbReference type="RefSeq" id="WP_021313793.1">
    <property type="nucleotide sequence ID" value="NZ_AP023149.1"/>
</dbReference>
<evidence type="ECO:0000313" key="6">
    <source>
        <dbReference type="Proteomes" id="UP000468995"/>
    </source>
</evidence>
<keyword evidence="1" id="KW-0079">Bacteriocin immunity</keyword>
<evidence type="ECO:0000313" key="3">
    <source>
        <dbReference type="EMBL" id="MSS33044.1"/>
    </source>
</evidence>
<keyword evidence="2" id="KW-1133">Transmembrane helix</keyword>
<dbReference type="InterPro" id="IPR003061">
    <property type="entry name" value="Microcin"/>
</dbReference>
<organism evidence="4 5">
    <name type="scientific">Klebsiella pneumoniae</name>
    <dbReference type="NCBI Taxonomy" id="573"/>
    <lineage>
        <taxon>Bacteria</taxon>
        <taxon>Pseudomonadati</taxon>
        <taxon>Pseudomonadota</taxon>
        <taxon>Gammaproteobacteria</taxon>
        <taxon>Enterobacterales</taxon>
        <taxon>Enterobacteriaceae</taxon>
        <taxon>Klebsiella/Raoultella group</taxon>
        <taxon>Klebsiella</taxon>
        <taxon>Klebsiella pneumoniae complex</taxon>
    </lineage>
</organism>
<dbReference type="GO" id="GO:0015643">
    <property type="term" value="F:toxic substance binding"/>
    <property type="evidence" value="ECO:0007669"/>
    <property type="project" value="InterPro"/>
</dbReference>